<organism evidence="2 3">
    <name type="scientific">Methyloversatilis universalis (strain ATCC BAA-1314 / DSM 25237 / JCM 13912 / CCUG 52030 / FAM5)</name>
    <dbReference type="NCBI Taxonomy" id="1000565"/>
    <lineage>
        <taxon>Bacteria</taxon>
        <taxon>Pseudomonadati</taxon>
        <taxon>Pseudomonadota</taxon>
        <taxon>Betaproteobacteria</taxon>
        <taxon>Nitrosomonadales</taxon>
        <taxon>Sterolibacteriaceae</taxon>
        <taxon>Methyloversatilis</taxon>
    </lineage>
</organism>
<reference evidence="2 3" key="1">
    <citation type="journal article" date="2011" name="J. Bacteriol.">
        <title>Genome sequence of Methyloversatilis universalis FAM5T, a methylotrophic representative of the order Rhodocyclales.</title>
        <authorList>
            <person name="Kittichotirat W."/>
            <person name="Good N.M."/>
            <person name="Hall R."/>
            <person name="Bringel F."/>
            <person name="Lajus A."/>
            <person name="Medigue C."/>
            <person name="Smalley N.E."/>
            <person name="Beck D."/>
            <person name="Bumgarner R."/>
            <person name="Vuilleumier S."/>
            <person name="Kalyuzhnaya M.G."/>
        </authorList>
    </citation>
    <scope>NUCLEOTIDE SEQUENCE [LARGE SCALE GENOMIC DNA]</scope>
    <source>
        <strain evidence="3">ATCC BAA-1314 / JCM 13912 / FAM5</strain>
    </source>
</reference>
<evidence type="ECO:0000313" key="2">
    <source>
        <dbReference type="EMBL" id="EGK71180.1"/>
    </source>
</evidence>
<dbReference type="EMBL" id="AFHG01000052">
    <property type="protein sequence ID" value="EGK71180.1"/>
    <property type="molecule type" value="Genomic_DNA"/>
</dbReference>
<evidence type="ECO:0000256" key="1">
    <source>
        <dbReference type="SAM" id="MobiDB-lite"/>
    </source>
</evidence>
<comment type="caution">
    <text evidence="2">The sequence shown here is derived from an EMBL/GenBank/DDBJ whole genome shotgun (WGS) entry which is preliminary data.</text>
</comment>
<dbReference type="STRING" id="1000565.METUNv1_02567"/>
<feature type="region of interest" description="Disordered" evidence="1">
    <location>
        <begin position="111"/>
        <end position="131"/>
    </location>
</feature>
<evidence type="ECO:0000313" key="3">
    <source>
        <dbReference type="Proteomes" id="UP000005019"/>
    </source>
</evidence>
<dbReference type="Proteomes" id="UP000005019">
    <property type="component" value="Unassembled WGS sequence"/>
</dbReference>
<keyword evidence="3" id="KW-1185">Reference proteome</keyword>
<name>F5RE49_METUF</name>
<accession>F5RE49</accession>
<protein>
    <submittedName>
        <fullName evidence="2">Uncharacterized protein</fullName>
    </submittedName>
</protein>
<dbReference type="AntiFam" id="ANF00057">
    <property type="entry name" value="Translation of E. coli type CRISPR repeat"/>
</dbReference>
<dbReference type="AntiFam" id="ANF00006">
    <property type="entry name" value="Translation of CRISPR region"/>
</dbReference>
<dbReference type="AlphaFoldDB" id="F5RE49"/>
<dbReference type="eggNOG" id="ENOG5032V99">
    <property type="taxonomic scope" value="Bacteria"/>
</dbReference>
<sequence>MRGTGYAAQYSGRMVRFIPAHAGNGCSSPIPTSRAAVHPRACGERAGLVTLFALGYGSSPRMRGTVDGPAAGEDRQRFIPAHAGNGQGGTDADRSGTVHPRACGERLYLLHLPGHGRGSSPRMRGTVQDKN</sequence>
<gene>
    <name evidence="2" type="ORF">METUNv1_02567</name>
</gene>
<proteinExistence type="predicted"/>